<sequence length="135" mass="14583">MIIDILRELCAEQQWAFLEHESGTDLLVRFEGENGAWSCLLSAREEQQQALVRSVLPSVGEAARGAVMIAITRINAELIAGGFDLDLDSGALSFRTSIDVEGDRLTPALARQLVLVNLATTDAYLPVLQEAAAAE</sequence>
<keyword evidence="2" id="KW-1185">Reference proteome</keyword>
<gene>
    <name evidence="1" type="ORF">FHX73_111007</name>
</gene>
<dbReference type="Pfam" id="PF10722">
    <property type="entry name" value="YbjN"/>
    <property type="match status" value="1"/>
</dbReference>
<organism evidence="1 2">
    <name type="scientific">Kitasatospora viridis</name>
    <dbReference type="NCBI Taxonomy" id="281105"/>
    <lineage>
        <taxon>Bacteria</taxon>
        <taxon>Bacillati</taxon>
        <taxon>Actinomycetota</taxon>
        <taxon>Actinomycetes</taxon>
        <taxon>Kitasatosporales</taxon>
        <taxon>Streptomycetaceae</taxon>
        <taxon>Kitasatospora</taxon>
    </lineage>
</organism>
<name>A0A561UCZ5_9ACTN</name>
<evidence type="ECO:0000313" key="1">
    <source>
        <dbReference type="EMBL" id="TWF97227.1"/>
    </source>
</evidence>
<dbReference type="Proteomes" id="UP000317940">
    <property type="component" value="Unassembled WGS sequence"/>
</dbReference>
<dbReference type="AlphaFoldDB" id="A0A561UCZ5"/>
<reference evidence="1 2" key="1">
    <citation type="submission" date="2019-06" db="EMBL/GenBank/DDBJ databases">
        <title>Sequencing the genomes of 1000 actinobacteria strains.</title>
        <authorList>
            <person name="Klenk H.-P."/>
        </authorList>
    </citation>
    <scope>NUCLEOTIDE SEQUENCE [LARGE SCALE GENOMIC DNA]</scope>
    <source>
        <strain evidence="1 2">DSM 44826</strain>
    </source>
</reference>
<dbReference type="EMBL" id="VIWT01000001">
    <property type="protein sequence ID" value="TWF97227.1"/>
    <property type="molecule type" value="Genomic_DNA"/>
</dbReference>
<dbReference type="InterPro" id="IPR019660">
    <property type="entry name" value="Put_sensory_transdc_reg_YbjN"/>
</dbReference>
<accession>A0A561UCZ5</accession>
<comment type="caution">
    <text evidence="1">The sequence shown here is derived from an EMBL/GenBank/DDBJ whole genome shotgun (WGS) entry which is preliminary data.</text>
</comment>
<evidence type="ECO:0008006" key="3">
    <source>
        <dbReference type="Google" id="ProtNLM"/>
    </source>
</evidence>
<proteinExistence type="predicted"/>
<evidence type="ECO:0000313" key="2">
    <source>
        <dbReference type="Proteomes" id="UP000317940"/>
    </source>
</evidence>
<protein>
    <recommendedName>
        <fullName evidence="3">Sensory transduction regulator</fullName>
    </recommendedName>
</protein>
<dbReference type="RefSeq" id="WP_170304850.1">
    <property type="nucleotide sequence ID" value="NZ_BAAAMZ010000037.1"/>
</dbReference>